<dbReference type="Gene3D" id="3.30.390.50">
    <property type="entry name" value="CO dehydrogenase flavoprotein, C-terminal domain"/>
    <property type="match status" value="1"/>
</dbReference>
<dbReference type="SUPFAM" id="SSF56176">
    <property type="entry name" value="FAD-binding/transporter-associated domain-like"/>
    <property type="match status" value="1"/>
</dbReference>
<dbReference type="GO" id="GO:0071949">
    <property type="term" value="F:FAD binding"/>
    <property type="evidence" value="ECO:0007669"/>
    <property type="project" value="InterPro"/>
</dbReference>
<dbReference type="PROSITE" id="PS51387">
    <property type="entry name" value="FAD_PCMH"/>
    <property type="match status" value="1"/>
</dbReference>
<keyword evidence="1" id="KW-0285">Flavoprotein</keyword>
<evidence type="ECO:0000259" key="2">
    <source>
        <dbReference type="PROSITE" id="PS51387"/>
    </source>
</evidence>
<keyword evidence="4" id="KW-1185">Reference proteome</keyword>
<comment type="caution">
    <text evidence="3">The sequence shown here is derived from an EMBL/GenBank/DDBJ whole genome shotgun (WGS) entry which is preliminary data.</text>
</comment>
<dbReference type="PANTHER" id="PTHR42659:SF1">
    <property type="entry name" value="OXIDOREDUCTASE"/>
    <property type="match status" value="1"/>
</dbReference>
<dbReference type="SMART" id="SM01092">
    <property type="entry name" value="CO_deh_flav_C"/>
    <property type="match status" value="1"/>
</dbReference>
<gene>
    <name evidence="3" type="ORF">GJU39_22185</name>
</gene>
<dbReference type="InterPro" id="IPR016169">
    <property type="entry name" value="FAD-bd_PCMH_sub2"/>
</dbReference>
<proteinExistence type="predicted"/>
<dbReference type="SUPFAM" id="SSF55447">
    <property type="entry name" value="CO dehydrogenase flavoprotein C-terminal domain-like"/>
    <property type="match status" value="1"/>
</dbReference>
<dbReference type="InterPro" id="IPR036683">
    <property type="entry name" value="CO_DH_flav_C_dom_sf"/>
</dbReference>
<dbReference type="InterPro" id="IPR051312">
    <property type="entry name" value="Diverse_Substr_Oxidored"/>
</dbReference>
<dbReference type="AlphaFoldDB" id="A0A7K0G6G2"/>
<dbReference type="EMBL" id="WKKH01000074">
    <property type="protein sequence ID" value="MRX78789.1"/>
    <property type="molecule type" value="Genomic_DNA"/>
</dbReference>
<accession>A0A7K0G6G2</accession>
<keyword evidence="1" id="KW-0274">FAD</keyword>
<organism evidence="3 4">
    <name type="scientific">Pedobacter petrophilus</name>
    <dbReference type="NCBI Taxonomy" id="1908241"/>
    <lineage>
        <taxon>Bacteria</taxon>
        <taxon>Pseudomonadati</taxon>
        <taxon>Bacteroidota</taxon>
        <taxon>Sphingobacteriia</taxon>
        <taxon>Sphingobacteriales</taxon>
        <taxon>Sphingobacteriaceae</taxon>
        <taxon>Pedobacter</taxon>
    </lineage>
</organism>
<evidence type="ECO:0000256" key="1">
    <source>
        <dbReference type="ARBA" id="ARBA00022827"/>
    </source>
</evidence>
<dbReference type="Proteomes" id="UP000487757">
    <property type="component" value="Unassembled WGS sequence"/>
</dbReference>
<feature type="domain" description="FAD-binding PCMH-type" evidence="2">
    <location>
        <begin position="1"/>
        <end position="222"/>
    </location>
</feature>
<dbReference type="InterPro" id="IPR005107">
    <property type="entry name" value="CO_DH_flav_C"/>
</dbReference>
<dbReference type="InterPro" id="IPR036318">
    <property type="entry name" value="FAD-bd_PCMH-like_sf"/>
</dbReference>
<evidence type="ECO:0000313" key="3">
    <source>
        <dbReference type="EMBL" id="MRX78789.1"/>
    </source>
</evidence>
<dbReference type="RefSeq" id="WP_154283188.1">
    <property type="nucleotide sequence ID" value="NZ_JBHUJQ010000001.1"/>
</dbReference>
<name>A0A7K0G6G2_9SPHI</name>
<dbReference type="GO" id="GO:0016491">
    <property type="term" value="F:oxidoreductase activity"/>
    <property type="evidence" value="ECO:0007669"/>
    <property type="project" value="InterPro"/>
</dbReference>
<protein>
    <submittedName>
        <fullName evidence="3">Xanthine dehydrogenase family protein subunit M</fullName>
    </submittedName>
</protein>
<dbReference type="OrthoDB" id="9814706at2"/>
<dbReference type="Pfam" id="PF00941">
    <property type="entry name" value="FAD_binding_5"/>
    <property type="match status" value="1"/>
</dbReference>
<evidence type="ECO:0000313" key="4">
    <source>
        <dbReference type="Proteomes" id="UP000487757"/>
    </source>
</evidence>
<sequence>MTPFKFSIAENPSAAIGLLQKNNSAAFLAGGTNILDLMKEHVTNPTEIIDLGRLQLNTIKPTTSGISLGALAKNTETANHPIIRKDYPLLSKAILAGASAQIRNMASNGGNLLQRTRCSYFYDIAMPCNKRVPGSGCAAMEGFNRMHAIFGWSEKCVAVYPSDMAVALSALNASVKVMQQNGNERIIPFGDFHVLPKDHPEKDNSLNFGELITTIDLPKNNFAGHAAYVKVRDRNSYAFALVSVAAGLDLQGNTINQAQIAMGGVAHKPWRALNAEAFLKGKQATKVNFTKAAELEMSAAKPLSHNQFKIEMGKQTLINALEMALKG</sequence>
<dbReference type="InterPro" id="IPR016167">
    <property type="entry name" value="FAD-bd_PCMH_sub1"/>
</dbReference>
<reference evidence="3 4" key="1">
    <citation type="submission" date="2019-11" db="EMBL/GenBank/DDBJ databases">
        <title>Pedobacter petrophilus genome.</title>
        <authorList>
            <person name="Feldbauer M.J."/>
            <person name="Newman J.D."/>
        </authorList>
    </citation>
    <scope>NUCLEOTIDE SEQUENCE [LARGE SCALE GENOMIC DNA]</scope>
    <source>
        <strain evidence="3 4">LMG 29686</strain>
    </source>
</reference>
<dbReference type="InterPro" id="IPR016166">
    <property type="entry name" value="FAD-bd_PCMH"/>
</dbReference>
<dbReference type="InterPro" id="IPR002346">
    <property type="entry name" value="Mopterin_DH_FAD-bd"/>
</dbReference>
<dbReference type="Gene3D" id="3.30.465.10">
    <property type="match status" value="2"/>
</dbReference>
<dbReference type="Pfam" id="PF03450">
    <property type="entry name" value="CO_deh_flav_C"/>
    <property type="match status" value="1"/>
</dbReference>
<dbReference type="PANTHER" id="PTHR42659">
    <property type="entry name" value="XANTHINE DEHYDROGENASE SUBUNIT C-RELATED"/>
    <property type="match status" value="1"/>
</dbReference>
<dbReference type="Gene3D" id="3.30.43.10">
    <property type="entry name" value="Uridine Diphospho-n-acetylenolpyruvylglucosamine Reductase, domain 2"/>
    <property type="match status" value="1"/>
</dbReference>